<comment type="caution">
    <text evidence="1">The sequence shown here is derived from an EMBL/GenBank/DDBJ whole genome shotgun (WGS) entry which is preliminary data.</text>
</comment>
<sequence>MKIIEIKPNMVKVVIGVDLKDFEEIKKILLTSPGCDHAYSNAKGDYLIDGCFFRKDSDSITQKEAEKVLHLIEAEKLALTKMIEDGHISMLKIICLS</sequence>
<evidence type="ECO:0000313" key="2">
    <source>
        <dbReference type="Proteomes" id="UP000615796"/>
    </source>
</evidence>
<protein>
    <submittedName>
        <fullName evidence="1">Uncharacterized protein</fullName>
    </submittedName>
</protein>
<dbReference type="EMBL" id="JACRUP010000029">
    <property type="protein sequence ID" value="MBC5853239.1"/>
    <property type="molecule type" value="Genomic_DNA"/>
</dbReference>
<gene>
    <name evidence="1" type="ORF">H8Q88_20380</name>
</gene>
<reference evidence="1" key="1">
    <citation type="submission" date="2020-08" db="EMBL/GenBank/DDBJ databases">
        <title>Genome Sequencing and Pan-Genome Analysis of Migratory bird Vibrio Strains, Inner Mongolia.</title>
        <authorList>
            <person name="Zheng L."/>
        </authorList>
    </citation>
    <scope>NUCLEOTIDE SEQUENCE</scope>
    <source>
        <strain evidence="1">M13F</strain>
    </source>
</reference>
<keyword evidence="2" id="KW-1185">Reference proteome</keyword>
<dbReference type="Proteomes" id="UP000615796">
    <property type="component" value="Unassembled WGS sequence"/>
</dbReference>
<proteinExistence type="predicted"/>
<name>A0A9X0RBD8_VIBME</name>
<accession>A0A9X0RBD8</accession>
<evidence type="ECO:0000313" key="1">
    <source>
        <dbReference type="EMBL" id="MBC5853239.1"/>
    </source>
</evidence>
<dbReference type="AlphaFoldDB" id="A0A9X0RBD8"/>
<dbReference type="RefSeq" id="WP_187027386.1">
    <property type="nucleotide sequence ID" value="NZ_JACRUP010000029.1"/>
</dbReference>
<organism evidence="1 2">
    <name type="scientific">Vibrio metschnikovii</name>
    <dbReference type="NCBI Taxonomy" id="28172"/>
    <lineage>
        <taxon>Bacteria</taxon>
        <taxon>Pseudomonadati</taxon>
        <taxon>Pseudomonadota</taxon>
        <taxon>Gammaproteobacteria</taxon>
        <taxon>Vibrionales</taxon>
        <taxon>Vibrionaceae</taxon>
        <taxon>Vibrio</taxon>
    </lineage>
</organism>